<evidence type="ECO:0000313" key="5">
    <source>
        <dbReference type="Proteomes" id="UP001154420"/>
    </source>
</evidence>
<feature type="transmembrane region" description="Helical" evidence="2">
    <location>
        <begin position="140"/>
        <end position="161"/>
    </location>
</feature>
<sequence length="207" mass="21707">MIYCTQCGKGNAATSKFCSNCGAKLEQPSSQDENDALRTEGAFSGESASEENTVPAYERITDAEEEKPASPYQEEIKINYGTGQSSGYYSNDNGGSSYYDSQASQYYTGGLDEGKQGGGNIGFAIASLVCGIISLVCCCLGLFSAVLGIAAIVLGIITLCFKYDGKGMAIAGIITGGLALVFVIFAMIIGSSSAYYDMIEQLTNGIY</sequence>
<evidence type="ECO:0000259" key="3">
    <source>
        <dbReference type="Pfam" id="PF13240"/>
    </source>
</evidence>
<accession>A0A9X5BE81</accession>
<keyword evidence="2" id="KW-0812">Transmembrane</keyword>
<dbReference type="Pfam" id="PF13240">
    <property type="entry name" value="Zn_Ribbon_1"/>
    <property type="match status" value="1"/>
</dbReference>
<evidence type="ECO:0000256" key="2">
    <source>
        <dbReference type="SAM" id="Phobius"/>
    </source>
</evidence>
<dbReference type="Proteomes" id="UP001154420">
    <property type="component" value="Unassembled WGS sequence"/>
</dbReference>
<comment type="caution">
    <text evidence="4">The sequence shown here is derived from an EMBL/GenBank/DDBJ whole genome shotgun (WGS) entry which is preliminary data.</text>
</comment>
<keyword evidence="2" id="KW-1133">Transmembrane helix</keyword>
<organism evidence="4 5">
    <name type="scientific">Parablautia muri</name>
    <dbReference type="NCBI Taxonomy" id="2320879"/>
    <lineage>
        <taxon>Bacteria</taxon>
        <taxon>Bacillati</taxon>
        <taxon>Bacillota</taxon>
        <taxon>Clostridia</taxon>
        <taxon>Lachnospirales</taxon>
        <taxon>Lachnospiraceae</taxon>
        <taxon>Parablautia</taxon>
    </lineage>
</organism>
<keyword evidence="5" id="KW-1185">Reference proteome</keyword>
<feature type="domain" description="Zinc-ribbon" evidence="3">
    <location>
        <begin position="3"/>
        <end position="25"/>
    </location>
</feature>
<gene>
    <name evidence="4" type="ORF">D5281_05605</name>
</gene>
<reference evidence="4" key="1">
    <citation type="submission" date="2018-09" db="EMBL/GenBank/DDBJ databases">
        <title>Murine metabolic-syndrome-specific gut microbial biobank.</title>
        <authorList>
            <person name="Liu C."/>
        </authorList>
    </citation>
    <scope>NUCLEOTIDE SEQUENCE</scope>
    <source>
        <strain evidence="4">D42-62</strain>
    </source>
</reference>
<keyword evidence="2" id="KW-0472">Membrane</keyword>
<evidence type="ECO:0000313" key="4">
    <source>
        <dbReference type="EMBL" id="NBJ92075.1"/>
    </source>
</evidence>
<dbReference type="InterPro" id="IPR026870">
    <property type="entry name" value="Zinc_ribbon_dom"/>
</dbReference>
<proteinExistence type="predicted"/>
<feature type="compositionally biased region" description="Low complexity" evidence="1">
    <location>
        <begin position="40"/>
        <end position="51"/>
    </location>
</feature>
<feature type="region of interest" description="Disordered" evidence="1">
    <location>
        <begin position="24"/>
        <end position="56"/>
    </location>
</feature>
<dbReference type="AlphaFoldDB" id="A0A9X5BE81"/>
<feature type="transmembrane region" description="Helical" evidence="2">
    <location>
        <begin position="168"/>
        <end position="189"/>
    </location>
</feature>
<protein>
    <submittedName>
        <fullName evidence="4">Zinc-ribbon domain-containing protein</fullName>
    </submittedName>
</protein>
<dbReference type="OrthoDB" id="4374883at2"/>
<evidence type="ECO:0000256" key="1">
    <source>
        <dbReference type="SAM" id="MobiDB-lite"/>
    </source>
</evidence>
<name>A0A9X5BE81_9FIRM</name>
<dbReference type="EMBL" id="QZDT01000006">
    <property type="protein sequence ID" value="NBJ92075.1"/>
    <property type="molecule type" value="Genomic_DNA"/>
</dbReference>